<dbReference type="GO" id="GO:0008170">
    <property type="term" value="F:N-methyltransferase activity"/>
    <property type="evidence" value="ECO:0007669"/>
    <property type="project" value="InterPro"/>
</dbReference>
<dbReference type="SUPFAM" id="SSF53335">
    <property type="entry name" value="S-adenosyl-L-methionine-dependent methyltransferases"/>
    <property type="match status" value="2"/>
</dbReference>
<evidence type="ECO:0000256" key="2">
    <source>
        <dbReference type="ARBA" id="ARBA00022679"/>
    </source>
</evidence>
<dbReference type="EC" id="2.1.1.-" evidence="3"/>
<reference evidence="4 5" key="1">
    <citation type="submission" date="2018-05" db="EMBL/GenBank/DDBJ databases">
        <authorList>
            <consortium name="PulseNet: The National Subtyping Network for Foodborne Disease Surveillance"/>
            <person name="Tarr C.L."/>
            <person name="Trees E."/>
            <person name="Katz L.S."/>
            <person name="Carleton-Romer H.A."/>
            <person name="Stroika S."/>
            <person name="Kucerova Z."/>
            <person name="Roache K.F."/>
            <person name="Sabol A.L."/>
            <person name="Besser J."/>
            <person name="Gerner-Smidt P."/>
        </authorList>
    </citation>
    <scope>NUCLEOTIDE SEQUENCE [LARGE SCALE GENOMIC DNA]</scope>
    <source>
        <strain evidence="4 5">D6489</strain>
    </source>
</reference>
<evidence type="ECO:0000256" key="1">
    <source>
        <dbReference type="ARBA" id="ARBA00022603"/>
    </source>
</evidence>
<keyword evidence="1 4" id="KW-0489">Methyltransferase</keyword>
<accession>A0A5L4NQ60</accession>
<dbReference type="GO" id="GO:0032259">
    <property type="term" value="P:methylation"/>
    <property type="evidence" value="ECO:0007669"/>
    <property type="project" value="UniProtKB-KW"/>
</dbReference>
<gene>
    <name evidence="4" type="ORF">YZ34_07995</name>
</gene>
<comment type="similarity">
    <text evidence="3">Belongs to the N(4)/N(6)-methyltransferase family.</text>
</comment>
<dbReference type="InterPro" id="IPR002941">
    <property type="entry name" value="DNA_methylase_N4/N6"/>
</dbReference>
<dbReference type="PRINTS" id="PR00508">
    <property type="entry name" value="S21N4MTFRASE"/>
</dbReference>
<dbReference type="GO" id="GO:0003677">
    <property type="term" value="F:DNA binding"/>
    <property type="evidence" value="ECO:0007669"/>
    <property type="project" value="InterPro"/>
</dbReference>
<dbReference type="CDD" id="cd02440">
    <property type="entry name" value="AdoMet_MTases"/>
    <property type="match status" value="1"/>
</dbReference>
<dbReference type="EMBL" id="AABOWU010000026">
    <property type="protein sequence ID" value="EAI3914938.1"/>
    <property type="molecule type" value="Genomic_DNA"/>
</dbReference>
<proteinExistence type="inferred from homology"/>
<dbReference type="InterPro" id="IPR001091">
    <property type="entry name" value="RM_Methyltransferase"/>
</dbReference>
<sequence>MQKKIKKWEPENFELEMTTHWTFPNRGSWATHDAKWRGNWSPYIPRNIILRYSNENDLILDQFAGGGTTLVEAKLLNRNIIGVDINNIAIDRCKEKINFNHKTANGKVSIRKGDARNLYFIENESIDLICTHPPYANIIKYSENLKNDLSRLKIKDFLKEIKKVAYESYRVLKKDKFCAILMGDTRQKGHIIPMSFEVMRIFEDSGFKLKELIIKEQHNCKATGYWKTNSVKYNFLLIAHEYLLVFKK</sequence>
<evidence type="ECO:0000313" key="4">
    <source>
        <dbReference type="EMBL" id="EAI3914938.1"/>
    </source>
</evidence>
<dbReference type="AlphaFoldDB" id="A0A5L4NQ60"/>
<protein>
    <recommendedName>
        <fullName evidence="3">Methyltransferase</fullName>
        <ecNumber evidence="3">2.1.1.-</ecNumber>
    </recommendedName>
</protein>
<organism evidence="4 5">
    <name type="scientific">Campylobacter lari</name>
    <dbReference type="NCBI Taxonomy" id="201"/>
    <lineage>
        <taxon>Bacteria</taxon>
        <taxon>Pseudomonadati</taxon>
        <taxon>Campylobacterota</taxon>
        <taxon>Epsilonproteobacteria</taxon>
        <taxon>Campylobacterales</taxon>
        <taxon>Campylobacteraceae</taxon>
        <taxon>Campylobacter</taxon>
    </lineage>
</organism>
<evidence type="ECO:0000256" key="3">
    <source>
        <dbReference type="RuleBase" id="RU362026"/>
    </source>
</evidence>
<keyword evidence="2 4" id="KW-0808">Transferase</keyword>
<dbReference type="Pfam" id="PF01555">
    <property type="entry name" value="N6_N4_Mtase"/>
    <property type="match status" value="2"/>
</dbReference>
<name>A0A5L4NQ60_CAMLA</name>
<evidence type="ECO:0000313" key="5">
    <source>
        <dbReference type="Proteomes" id="UP000559808"/>
    </source>
</evidence>
<comment type="caution">
    <text evidence="4">The sequence shown here is derived from an EMBL/GenBank/DDBJ whole genome shotgun (WGS) entry which is preliminary data.</text>
</comment>
<dbReference type="Gene3D" id="3.40.50.150">
    <property type="entry name" value="Vaccinia Virus protein VP39"/>
    <property type="match status" value="2"/>
</dbReference>
<dbReference type="Proteomes" id="UP000559808">
    <property type="component" value="Unassembled WGS sequence"/>
</dbReference>
<dbReference type="InterPro" id="IPR029063">
    <property type="entry name" value="SAM-dependent_MTases_sf"/>
</dbReference>